<dbReference type="Proteomes" id="UP000223913">
    <property type="component" value="Unassembled WGS sequence"/>
</dbReference>
<dbReference type="OrthoDB" id="1453181at2"/>
<evidence type="ECO:0000313" key="5">
    <source>
        <dbReference type="Proteomes" id="UP000223913"/>
    </source>
</evidence>
<dbReference type="SUPFAM" id="SSF56935">
    <property type="entry name" value="Porins"/>
    <property type="match status" value="1"/>
</dbReference>
<keyword evidence="3" id="KW-0998">Cell outer membrane</keyword>
<keyword evidence="4" id="KW-0675">Receptor</keyword>
<dbReference type="RefSeq" id="WP_143473276.1">
    <property type="nucleotide sequence ID" value="NZ_PDUD01000009.1"/>
</dbReference>
<dbReference type="AlphaFoldDB" id="A0A2D0NG29"/>
<keyword evidence="2" id="KW-0472">Membrane</keyword>
<dbReference type="Gene3D" id="2.60.40.1120">
    <property type="entry name" value="Carboxypeptidase-like, regulatory domain"/>
    <property type="match status" value="1"/>
</dbReference>
<reference evidence="4 5" key="1">
    <citation type="submission" date="2017-10" db="EMBL/GenBank/DDBJ databases">
        <title>The draft genome sequence of Lewinella nigricans NBRC 102662.</title>
        <authorList>
            <person name="Wang K."/>
        </authorList>
    </citation>
    <scope>NUCLEOTIDE SEQUENCE [LARGE SCALE GENOMIC DNA]</scope>
    <source>
        <strain evidence="4 5">NBRC 102662</strain>
    </source>
</reference>
<evidence type="ECO:0000256" key="1">
    <source>
        <dbReference type="ARBA" id="ARBA00004442"/>
    </source>
</evidence>
<name>A0A2D0NG29_FLAN2</name>
<organism evidence="4 5">
    <name type="scientific">Flavilitoribacter nigricans (strain ATCC 23147 / DSM 23189 / NBRC 102662 / NCIMB 1420 / SS-2)</name>
    <name type="common">Lewinella nigricans</name>
    <dbReference type="NCBI Taxonomy" id="1122177"/>
    <lineage>
        <taxon>Bacteria</taxon>
        <taxon>Pseudomonadati</taxon>
        <taxon>Bacteroidota</taxon>
        <taxon>Saprospiria</taxon>
        <taxon>Saprospirales</taxon>
        <taxon>Lewinellaceae</taxon>
        <taxon>Flavilitoribacter</taxon>
    </lineage>
</organism>
<dbReference type="GO" id="GO:0009279">
    <property type="term" value="C:cell outer membrane"/>
    <property type="evidence" value="ECO:0007669"/>
    <property type="project" value="UniProtKB-SubCell"/>
</dbReference>
<comment type="subcellular location">
    <subcellularLocation>
        <location evidence="1">Cell outer membrane</location>
    </subcellularLocation>
</comment>
<evidence type="ECO:0000256" key="3">
    <source>
        <dbReference type="ARBA" id="ARBA00023237"/>
    </source>
</evidence>
<dbReference type="EMBL" id="PDUD01000009">
    <property type="protein sequence ID" value="PHN07462.1"/>
    <property type="molecule type" value="Genomic_DNA"/>
</dbReference>
<sequence>MPKHFLTALFFLLTFGLIPEIGAQSVLVKGKIVDQQTNEPIGQATVRAFSQETDTDETGAFEFTVLTSEKVLTISISAPSYRDLEKSMDIPALGAIDLGTLYLNTEENIGQIGAEDIIPTITLSTDEDAVVQNISGLLTASRDVFISAAAYNFGPYRFNIRGYRSDHTTMLINGAPVNDVESGGLFWSRWGGLNDVLRNQTLVVGMDANSFAFGGAGGANYVDTRAAGQRKQLRVSYALSNRAYRNRIMGTWSSGLLPGGWAVSLSASRRWAQEGYVDGTFYDAYSYFLSVDKKINDYHSINLTAFGAPVIRGRNGAATPEMYDLAGSNYYNSYWGYQNGEKRNSRVVNAHQPMVILRHDLDVSEKTHITTAMSYQFGRYGSSALDWYNARDPRPDYYRKLPSYIDNEQAVAVEDVLRRDESARQLDWHRFYDVNRSNIETIENVDGIDGNDVTGKRAQYVVEERRYDSETATLNSILEITATENLTLNGGVTYQFFRNKSFKVLDDLLGADFYVNIDKFAEFEDTGDNSFIQNDLDRPNGLVRQGDVFGYDYHINVSKANAWLQGDFTFNRIDFFLAGQVGRSEIWRDGQIRNGKFPDRSQGESEHASFTEYAAKGGLTFKLDGRNYLFANSSYQQRAPFARYTFQSPRTRNDLVENLMPEKILAVEGGYLLKAPYAKARAVGYYTQIRDQLYNRSLFLDDPTPSNDETNSGFVNYIMNGVDTRHMGLELAAEIRVLPRLKTTAVAALGEYIYTNRPTTEIYIDNSGTKFTTGTKYLKNFYVANGPQQAYTFGLNYEGKEYWFANLNLNFFNNTFIDIYPERRSLEAVSYTENPEFQQQVVDPESQLWQDIIYQEKADSGYTLDFFGGKSWKINNVFLYLNVGVNNILDNTDLVTGGYEQFRFDFEGKDVNRFPSRYFYSFGRNYFISLAFRY</sequence>
<keyword evidence="5" id="KW-1185">Reference proteome</keyword>
<protein>
    <submittedName>
        <fullName evidence="4">TonB-dependent receptor</fullName>
    </submittedName>
</protein>
<evidence type="ECO:0000256" key="2">
    <source>
        <dbReference type="ARBA" id="ARBA00023136"/>
    </source>
</evidence>
<dbReference type="SUPFAM" id="SSF49464">
    <property type="entry name" value="Carboxypeptidase regulatory domain-like"/>
    <property type="match status" value="1"/>
</dbReference>
<gene>
    <name evidence="4" type="ORF">CRP01_05000</name>
</gene>
<comment type="caution">
    <text evidence="4">The sequence shown here is derived from an EMBL/GenBank/DDBJ whole genome shotgun (WGS) entry which is preliminary data.</text>
</comment>
<dbReference type="Gene3D" id="2.40.170.20">
    <property type="entry name" value="TonB-dependent receptor, beta-barrel domain"/>
    <property type="match status" value="1"/>
</dbReference>
<accession>A0A2D0NG29</accession>
<proteinExistence type="predicted"/>
<dbReference type="InterPro" id="IPR008969">
    <property type="entry name" value="CarboxyPept-like_regulatory"/>
</dbReference>
<dbReference type="InterPro" id="IPR036942">
    <property type="entry name" value="Beta-barrel_TonB_sf"/>
</dbReference>
<evidence type="ECO:0000313" key="4">
    <source>
        <dbReference type="EMBL" id="PHN07462.1"/>
    </source>
</evidence>